<dbReference type="AlphaFoldDB" id="A0A804PSF4"/>
<reference evidence="2" key="2">
    <citation type="submission" date="2019-07" db="EMBL/GenBank/DDBJ databases">
        <authorList>
            <person name="Seetharam A."/>
            <person name="Woodhouse M."/>
            <person name="Cannon E."/>
        </authorList>
    </citation>
    <scope>NUCLEOTIDE SEQUENCE [LARGE SCALE GENOMIC DNA]</scope>
    <source>
        <strain evidence="2">cv. B73</strain>
    </source>
</reference>
<reference evidence="2" key="3">
    <citation type="submission" date="2021-05" db="UniProtKB">
        <authorList>
            <consortium name="EnsemblPlants"/>
        </authorList>
    </citation>
    <scope>IDENTIFICATION</scope>
    <source>
        <strain evidence="2">cv. B73</strain>
    </source>
</reference>
<reference evidence="3" key="1">
    <citation type="journal article" date="2009" name="Science">
        <title>The B73 maize genome: complexity, diversity, and dynamics.</title>
        <authorList>
            <person name="Schnable P.S."/>
            <person name="Ware D."/>
            <person name="Fulton R.S."/>
            <person name="Stein J.C."/>
            <person name="Wei F."/>
            <person name="Pasternak S."/>
            <person name="Liang C."/>
            <person name="Zhang J."/>
            <person name="Fulton L."/>
            <person name="Graves T.A."/>
            <person name="Minx P."/>
            <person name="Reily A.D."/>
            <person name="Courtney L."/>
            <person name="Kruchowski S.S."/>
            <person name="Tomlinson C."/>
            <person name="Strong C."/>
            <person name="Delehaunty K."/>
            <person name="Fronick C."/>
            <person name="Courtney B."/>
            <person name="Rock S.M."/>
            <person name="Belter E."/>
            <person name="Du F."/>
            <person name="Kim K."/>
            <person name="Abbott R.M."/>
            <person name="Cotton M."/>
            <person name="Levy A."/>
            <person name="Marchetto P."/>
            <person name="Ochoa K."/>
            <person name="Jackson S.M."/>
            <person name="Gillam B."/>
            <person name="Chen W."/>
            <person name="Yan L."/>
            <person name="Higginbotham J."/>
            <person name="Cardenas M."/>
            <person name="Waligorski J."/>
            <person name="Applebaum E."/>
            <person name="Phelps L."/>
            <person name="Falcone J."/>
            <person name="Kanchi K."/>
            <person name="Thane T."/>
            <person name="Scimone A."/>
            <person name="Thane N."/>
            <person name="Henke J."/>
            <person name="Wang T."/>
            <person name="Ruppert J."/>
            <person name="Shah N."/>
            <person name="Rotter K."/>
            <person name="Hodges J."/>
            <person name="Ingenthron E."/>
            <person name="Cordes M."/>
            <person name="Kohlberg S."/>
            <person name="Sgro J."/>
            <person name="Delgado B."/>
            <person name="Mead K."/>
            <person name="Chinwalla A."/>
            <person name="Leonard S."/>
            <person name="Crouse K."/>
            <person name="Collura K."/>
            <person name="Kudrna D."/>
            <person name="Currie J."/>
            <person name="He R."/>
            <person name="Angelova A."/>
            <person name="Rajasekar S."/>
            <person name="Mueller T."/>
            <person name="Lomeli R."/>
            <person name="Scara G."/>
            <person name="Ko A."/>
            <person name="Delaney K."/>
            <person name="Wissotski M."/>
            <person name="Lopez G."/>
            <person name="Campos D."/>
            <person name="Braidotti M."/>
            <person name="Ashley E."/>
            <person name="Golser W."/>
            <person name="Kim H."/>
            <person name="Lee S."/>
            <person name="Lin J."/>
            <person name="Dujmic Z."/>
            <person name="Kim W."/>
            <person name="Talag J."/>
            <person name="Zuccolo A."/>
            <person name="Fan C."/>
            <person name="Sebastian A."/>
            <person name="Kramer M."/>
            <person name="Spiegel L."/>
            <person name="Nascimento L."/>
            <person name="Zutavern T."/>
            <person name="Miller B."/>
            <person name="Ambroise C."/>
            <person name="Muller S."/>
            <person name="Spooner W."/>
            <person name="Narechania A."/>
            <person name="Ren L."/>
            <person name="Wei S."/>
            <person name="Kumari S."/>
            <person name="Faga B."/>
            <person name="Levy M.J."/>
            <person name="McMahan L."/>
            <person name="Van Buren P."/>
            <person name="Vaughn M.W."/>
            <person name="Ying K."/>
            <person name="Yeh C.-T."/>
            <person name="Emrich S.J."/>
            <person name="Jia Y."/>
            <person name="Kalyanaraman A."/>
            <person name="Hsia A.-P."/>
            <person name="Barbazuk W.B."/>
            <person name="Baucom R.S."/>
            <person name="Brutnell T.P."/>
            <person name="Carpita N.C."/>
            <person name="Chaparro C."/>
            <person name="Chia J.-M."/>
            <person name="Deragon J.-M."/>
            <person name="Estill J.C."/>
            <person name="Fu Y."/>
            <person name="Jeddeloh J.A."/>
            <person name="Han Y."/>
            <person name="Lee H."/>
            <person name="Li P."/>
            <person name="Lisch D.R."/>
            <person name="Liu S."/>
            <person name="Liu Z."/>
            <person name="Nagel D.H."/>
            <person name="McCann M.C."/>
            <person name="SanMiguel P."/>
            <person name="Myers A.M."/>
            <person name="Nettleton D."/>
            <person name="Nguyen J."/>
            <person name="Penning B.W."/>
            <person name="Ponnala L."/>
            <person name="Schneider K.L."/>
            <person name="Schwartz D.C."/>
            <person name="Sharma A."/>
            <person name="Soderlund C."/>
            <person name="Springer N.M."/>
            <person name="Sun Q."/>
            <person name="Wang H."/>
            <person name="Waterman M."/>
            <person name="Westerman R."/>
            <person name="Wolfgruber T.K."/>
            <person name="Yang L."/>
            <person name="Yu Y."/>
            <person name="Zhang L."/>
            <person name="Zhou S."/>
            <person name="Zhu Q."/>
            <person name="Bennetzen J.L."/>
            <person name="Dawe R.K."/>
            <person name="Jiang J."/>
            <person name="Jiang N."/>
            <person name="Presting G.G."/>
            <person name="Wessler S.R."/>
            <person name="Aluru S."/>
            <person name="Martienssen R.A."/>
            <person name="Clifton S.W."/>
            <person name="McCombie W.R."/>
            <person name="Wing R.A."/>
            <person name="Wilson R.K."/>
        </authorList>
    </citation>
    <scope>NUCLEOTIDE SEQUENCE [LARGE SCALE GENOMIC DNA]</scope>
    <source>
        <strain evidence="3">cv. B73</strain>
    </source>
</reference>
<name>A0A804PSF4_MAIZE</name>
<proteinExistence type="predicted"/>
<feature type="region of interest" description="Disordered" evidence="1">
    <location>
        <begin position="1"/>
        <end position="23"/>
    </location>
</feature>
<protein>
    <submittedName>
        <fullName evidence="2">Uncharacterized protein</fullName>
    </submittedName>
</protein>
<dbReference type="Proteomes" id="UP000007305">
    <property type="component" value="Chromosome 6"/>
</dbReference>
<dbReference type="Gramene" id="Zm00001eb265790_T001">
    <property type="protein sequence ID" value="Zm00001eb265790_P001"/>
    <property type="gene ID" value="Zm00001eb265790"/>
</dbReference>
<organism evidence="2 3">
    <name type="scientific">Zea mays</name>
    <name type="common">Maize</name>
    <dbReference type="NCBI Taxonomy" id="4577"/>
    <lineage>
        <taxon>Eukaryota</taxon>
        <taxon>Viridiplantae</taxon>
        <taxon>Streptophyta</taxon>
        <taxon>Embryophyta</taxon>
        <taxon>Tracheophyta</taxon>
        <taxon>Spermatophyta</taxon>
        <taxon>Magnoliopsida</taxon>
        <taxon>Liliopsida</taxon>
        <taxon>Poales</taxon>
        <taxon>Poaceae</taxon>
        <taxon>PACMAD clade</taxon>
        <taxon>Panicoideae</taxon>
        <taxon>Andropogonodae</taxon>
        <taxon>Andropogoneae</taxon>
        <taxon>Tripsacinae</taxon>
        <taxon>Zea</taxon>
    </lineage>
</organism>
<sequence>MRMRTTSVGAVQAAVQAHGRSGDAAKHRTTTRCACSAARRCAGSTAQLRVRTQVHGDATRLCCEHGDAASSSAGTRQLRRTRTLLFEALLRDREAGENEAMA</sequence>
<evidence type="ECO:0000313" key="2">
    <source>
        <dbReference type="EnsemblPlants" id="Zm00001eb265790_P001"/>
    </source>
</evidence>
<evidence type="ECO:0000313" key="3">
    <source>
        <dbReference type="Proteomes" id="UP000007305"/>
    </source>
</evidence>
<keyword evidence="3" id="KW-1185">Reference proteome</keyword>
<evidence type="ECO:0000256" key="1">
    <source>
        <dbReference type="SAM" id="MobiDB-lite"/>
    </source>
</evidence>
<dbReference type="InParanoid" id="A0A804PSF4"/>
<accession>A0A804PSF4</accession>
<dbReference type="EnsemblPlants" id="Zm00001eb265790_T001">
    <property type="protein sequence ID" value="Zm00001eb265790_P001"/>
    <property type="gene ID" value="Zm00001eb265790"/>
</dbReference>